<protein>
    <submittedName>
        <fullName evidence="1">Uncharacterized protein</fullName>
    </submittedName>
</protein>
<dbReference type="EMBL" id="GBRH01235425">
    <property type="protein sequence ID" value="JAD62470.1"/>
    <property type="molecule type" value="Transcribed_RNA"/>
</dbReference>
<sequence length="25" mass="2937">MSGYVKPDTRLTYCLSRQSIHTRHS</sequence>
<proteinExistence type="predicted"/>
<organism evidence="1">
    <name type="scientific">Arundo donax</name>
    <name type="common">Giant reed</name>
    <name type="synonym">Donax arundinaceus</name>
    <dbReference type="NCBI Taxonomy" id="35708"/>
    <lineage>
        <taxon>Eukaryota</taxon>
        <taxon>Viridiplantae</taxon>
        <taxon>Streptophyta</taxon>
        <taxon>Embryophyta</taxon>
        <taxon>Tracheophyta</taxon>
        <taxon>Spermatophyta</taxon>
        <taxon>Magnoliopsida</taxon>
        <taxon>Liliopsida</taxon>
        <taxon>Poales</taxon>
        <taxon>Poaceae</taxon>
        <taxon>PACMAD clade</taxon>
        <taxon>Arundinoideae</taxon>
        <taxon>Arundineae</taxon>
        <taxon>Arundo</taxon>
    </lineage>
</organism>
<reference evidence="1" key="2">
    <citation type="journal article" date="2015" name="Data Brief">
        <title>Shoot transcriptome of the giant reed, Arundo donax.</title>
        <authorList>
            <person name="Barrero R.A."/>
            <person name="Guerrero F.D."/>
            <person name="Moolhuijzen P."/>
            <person name="Goolsby J.A."/>
            <person name="Tidwell J."/>
            <person name="Bellgard S.E."/>
            <person name="Bellgard M.I."/>
        </authorList>
    </citation>
    <scope>NUCLEOTIDE SEQUENCE</scope>
    <source>
        <tissue evidence="1">Shoot tissue taken approximately 20 cm above the soil surface</tissue>
    </source>
</reference>
<reference evidence="1" key="1">
    <citation type="submission" date="2014-09" db="EMBL/GenBank/DDBJ databases">
        <authorList>
            <person name="Magalhaes I.L.F."/>
            <person name="Oliveira U."/>
            <person name="Santos F.R."/>
            <person name="Vidigal T.H.D.A."/>
            <person name="Brescovit A.D."/>
            <person name="Santos A.J."/>
        </authorList>
    </citation>
    <scope>NUCLEOTIDE SEQUENCE</scope>
    <source>
        <tissue evidence="1">Shoot tissue taken approximately 20 cm above the soil surface</tissue>
    </source>
</reference>
<accession>A0A0A9BMK8</accession>
<evidence type="ECO:0000313" key="1">
    <source>
        <dbReference type="EMBL" id="JAD62470.1"/>
    </source>
</evidence>
<dbReference type="AlphaFoldDB" id="A0A0A9BMK8"/>
<name>A0A0A9BMK8_ARUDO</name>